<protein>
    <recommendedName>
        <fullName evidence="9">G-protein coupled receptors family 1 profile domain-containing protein</fullName>
    </recommendedName>
</protein>
<name>A0A8C6SSJ8_9GOBI</name>
<feature type="transmembrane region" description="Helical" evidence="8">
    <location>
        <begin position="60"/>
        <end position="78"/>
    </location>
</feature>
<evidence type="ECO:0000256" key="4">
    <source>
        <dbReference type="ARBA" id="ARBA00022725"/>
    </source>
</evidence>
<reference evidence="10" key="2">
    <citation type="submission" date="2025-09" db="UniProtKB">
        <authorList>
            <consortium name="Ensembl"/>
        </authorList>
    </citation>
    <scope>IDENTIFICATION</scope>
</reference>
<keyword evidence="3 8" id="KW-0812">Transmembrane</keyword>
<feature type="transmembrane region" description="Helical" evidence="8">
    <location>
        <begin position="185"/>
        <end position="211"/>
    </location>
</feature>
<dbReference type="Gene3D" id="1.20.1070.10">
    <property type="entry name" value="Rhodopsin 7-helix transmembrane proteins"/>
    <property type="match status" value="1"/>
</dbReference>
<comment type="subcellular location">
    <subcellularLocation>
        <location evidence="1">Membrane</location>
        <topology evidence="1">Multi-pass membrane protein</topology>
    </subcellularLocation>
</comment>
<evidence type="ECO:0000256" key="6">
    <source>
        <dbReference type="ARBA" id="ARBA00023136"/>
    </source>
</evidence>
<evidence type="ECO:0000256" key="3">
    <source>
        <dbReference type="ARBA" id="ARBA00022692"/>
    </source>
</evidence>
<evidence type="ECO:0000256" key="1">
    <source>
        <dbReference type="ARBA" id="ARBA00004141"/>
    </source>
</evidence>
<dbReference type="Proteomes" id="UP000694523">
    <property type="component" value="Unplaced"/>
</dbReference>
<keyword evidence="11" id="KW-1185">Reference proteome</keyword>
<dbReference type="InterPro" id="IPR000725">
    <property type="entry name" value="Olfact_rcpt"/>
</dbReference>
<feature type="transmembrane region" description="Helical" evidence="8">
    <location>
        <begin position="84"/>
        <end position="106"/>
    </location>
</feature>
<evidence type="ECO:0000259" key="9">
    <source>
        <dbReference type="PROSITE" id="PS50262"/>
    </source>
</evidence>
<dbReference type="InterPro" id="IPR017452">
    <property type="entry name" value="GPCR_Rhodpsn_7TM"/>
</dbReference>
<dbReference type="SUPFAM" id="SSF81321">
    <property type="entry name" value="Family A G protein-coupled receptor-like"/>
    <property type="match status" value="1"/>
</dbReference>
<accession>A0A8C6SSJ8</accession>
<keyword evidence="2" id="KW-0716">Sensory transduction</keyword>
<dbReference type="Pfam" id="PF13853">
    <property type="entry name" value="7tm_4"/>
    <property type="match status" value="1"/>
</dbReference>
<evidence type="ECO:0000256" key="7">
    <source>
        <dbReference type="ARBA" id="ARBA00023224"/>
    </source>
</evidence>
<evidence type="ECO:0000256" key="2">
    <source>
        <dbReference type="ARBA" id="ARBA00022606"/>
    </source>
</evidence>
<feature type="domain" description="G-protein coupled receptors family 1 profile" evidence="9">
    <location>
        <begin position="19"/>
        <end position="274"/>
    </location>
</feature>
<evidence type="ECO:0000313" key="11">
    <source>
        <dbReference type="Proteomes" id="UP000694523"/>
    </source>
</evidence>
<proteinExistence type="predicted"/>
<dbReference type="PROSITE" id="PS50262">
    <property type="entry name" value="G_PROTEIN_RECEP_F1_2"/>
    <property type="match status" value="1"/>
</dbReference>
<keyword evidence="6 8" id="KW-0472">Membrane</keyword>
<keyword evidence="7" id="KW-0807">Transducer</keyword>
<dbReference type="PANTHER" id="PTHR26450:SF391">
    <property type="entry name" value="ODORANT RECEPTOR-RELATED"/>
    <property type="match status" value="1"/>
</dbReference>
<evidence type="ECO:0000256" key="8">
    <source>
        <dbReference type="SAM" id="Phobius"/>
    </source>
</evidence>
<sequence length="315" mass="35206">MTNISSHTVFELSCFLELGHLRPLLFLPFSLFYFLSVGANVLLLYVVVRQRMACVDGLHPLLILSPILLSFVGGWTQVSVGMCLQQMFVVHLLGTFQSTILLWMALDRCLALVFPLRYSERMAGRVLLAVAVPLVLRNVVLVSGLVVLASRLHFCDQLVRNCFCEHMAVVRLACGDTSLNSALGLLTIGLIPVLDFILITTSYVVVLATAMRGRVVTKATNTVVTHIIVMLTSLTVIMVAFISYRVQHKLPHTARLLCSILYLFLPSTINPLAFGIRTQEIRKHILHLLRPVDSVYYCNMSPSKPQYPGQVHVYR</sequence>
<dbReference type="GO" id="GO:0004984">
    <property type="term" value="F:olfactory receptor activity"/>
    <property type="evidence" value="ECO:0007669"/>
    <property type="project" value="InterPro"/>
</dbReference>
<dbReference type="GO" id="GO:0005886">
    <property type="term" value="C:plasma membrane"/>
    <property type="evidence" value="ECO:0007669"/>
    <property type="project" value="TreeGrafter"/>
</dbReference>
<feature type="transmembrane region" description="Helical" evidence="8">
    <location>
        <begin position="126"/>
        <end position="149"/>
    </location>
</feature>
<dbReference type="PANTHER" id="PTHR26450">
    <property type="entry name" value="OLFACTORY RECEPTOR 56B1-RELATED"/>
    <property type="match status" value="1"/>
</dbReference>
<feature type="transmembrane region" description="Helical" evidence="8">
    <location>
        <begin position="254"/>
        <end position="276"/>
    </location>
</feature>
<keyword evidence="4" id="KW-0552">Olfaction</keyword>
<evidence type="ECO:0000313" key="10">
    <source>
        <dbReference type="Ensembl" id="ENSNMLP00000009621.1"/>
    </source>
</evidence>
<dbReference type="AlphaFoldDB" id="A0A8C6SSJ8"/>
<feature type="transmembrane region" description="Helical" evidence="8">
    <location>
        <begin position="25"/>
        <end position="48"/>
    </location>
</feature>
<dbReference type="Ensembl" id="ENSNMLT00000010875.1">
    <property type="protein sequence ID" value="ENSNMLP00000009621.1"/>
    <property type="gene ID" value="ENSNMLG00000006676.1"/>
</dbReference>
<dbReference type="InterPro" id="IPR050402">
    <property type="entry name" value="OR51/52/56-like"/>
</dbReference>
<reference evidence="10" key="1">
    <citation type="submission" date="2025-08" db="UniProtKB">
        <authorList>
            <consortium name="Ensembl"/>
        </authorList>
    </citation>
    <scope>IDENTIFICATION</scope>
</reference>
<feature type="transmembrane region" description="Helical" evidence="8">
    <location>
        <begin position="223"/>
        <end position="242"/>
    </location>
</feature>
<keyword evidence="5 8" id="KW-1133">Transmembrane helix</keyword>
<dbReference type="PRINTS" id="PR00245">
    <property type="entry name" value="OLFACTORYR"/>
</dbReference>
<organism evidence="10 11">
    <name type="scientific">Neogobius melanostomus</name>
    <name type="common">round goby</name>
    <dbReference type="NCBI Taxonomy" id="47308"/>
    <lineage>
        <taxon>Eukaryota</taxon>
        <taxon>Metazoa</taxon>
        <taxon>Chordata</taxon>
        <taxon>Craniata</taxon>
        <taxon>Vertebrata</taxon>
        <taxon>Euteleostomi</taxon>
        <taxon>Actinopterygii</taxon>
        <taxon>Neopterygii</taxon>
        <taxon>Teleostei</taxon>
        <taxon>Neoteleostei</taxon>
        <taxon>Acanthomorphata</taxon>
        <taxon>Gobiaria</taxon>
        <taxon>Gobiiformes</taxon>
        <taxon>Gobioidei</taxon>
        <taxon>Gobiidae</taxon>
        <taxon>Benthophilinae</taxon>
        <taxon>Neogobiini</taxon>
        <taxon>Neogobius</taxon>
    </lineage>
</organism>
<evidence type="ECO:0000256" key="5">
    <source>
        <dbReference type="ARBA" id="ARBA00022989"/>
    </source>
</evidence>
<dbReference type="GO" id="GO:0007186">
    <property type="term" value="P:G protein-coupled receptor signaling pathway"/>
    <property type="evidence" value="ECO:0007669"/>
    <property type="project" value="InterPro"/>
</dbReference>